<keyword evidence="1" id="KW-0812">Transmembrane</keyword>
<feature type="transmembrane region" description="Helical" evidence="1">
    <location>
        <begin position="138"/>
        <end position="158"/>
    </location>
</feature>
<gene>
    <name evidence="2" type="ORF">VB738_00665</name>
</gene>
<dbReference type="PROSITE" id="PS51257">
    <property type="entry name" value="PROKAR_LIPOPROTEIN"/>
    <property type="match status" value="1"/>
</dbReference>
<evidence type="ECO:0000256" key="1">
    <source>
        <dbReference type="SAM" id="Phobius"/>
    </source>
</evidence>
<name>A0ABU5RNY1_9CYAN</name>
<feature type="transmembrane region" description="Helical" evidence="1">
    <location>
        <begin position="105"/>
        <end position="123"/>
    </location>
</feature>
<sequence>MLHRLLLRARYLTLVPILALLASCLALFLRGSRLILEQLRLALVSITDLVDLNRFEMDILEGIDLLLVGTGCLALAIGMFSLFISELKLPKTLSFRNFHEVKGMFANFIILAMAISFLELLNSFDPDDPSHSVAGTDIFFPGAGMAVVTLALLAFKYWGGEREDHRPAAAPEHE</sequence>
<feature type="transmembrane region" description="Helical" evidence="1">
    <location>
        <begin position="12"/>
        <end position="29"/>
    </location>
</feature>
<accession>A0ABU5RNY1</accession>
<evidence type="ECO:0000313" key="2">
    <source>
        <dbReference type="EMBL" id="MEA5389759.1"/>
    </source>
</evidence>
<reference evidence="2 3" key="1">
    <citation type="submission" date="2023-12" db="EMBL/GenBank/DDBJ databases">
        <title>Baltic Sea Cyanobacteria.</title>
        <authorList>
            <person name="Delbaje E."/>
            <person name="Fewer D.P."/>
            <person name="Shishido T.K."/>
        </authorList>
    </citation>
    <scope>NUCLEOTIDE SEQUENCE [LARGE SCALE GENOMIC DNA]</scope>
    <source>
        <strain evidence="2 3">UHCC 0139</strain>
    </source>
</reference>
<organism evidence="2 3">
    <name type="scientific">Cyanobium gracile UHCC 0139</name>
    <dbReference type="NCBI Taxonomy" id="3110308"/>
    <lineage>
        <taxon>Bacteria</taxon>
        <taxon>Bacillati</taxon>
        <taxon>Cyanobacteriota</taxon>
        <taxon>Cyanophyceae</taxon>
        <taxon>Synechococcales</taxon>
        <taxon>Prochlorococcaceae</taxon>
        <taxon>Cyanobium</taxon>
    </lineage>
</organism>
<protein>
    <submittedName>
        <fullName evidence="2">YqhA family protein</fullName>
    </submittedName>
</protein>
<dbReference type="EMBL" id="JAYGHX010000001">
    <property type="protein sequence ID" value="MEA5389759.1"/>
    <property type="molecule type" value="Genomic_DNA"/>
</dbReference>
<keyword evidence="3" id="KW-1185">Reference proteome</keyword>
<evidence type="ECO:0000313" key="3">
    <source>
        <dbReference type="Proteomes" id="UP001304461"/>
    </source>
</evidence>
<proteinExistence type="predicted"/>
<keyword evidence="1" id="KW-0472">Membrane</keyword>
<dbReference type="Proteomes" id="UP001304461">
    <property type="component" value="Unassembled WGS sequence"/>
</dbReference>
<dbReference type="RefSeq" id="WP_323303896.1">
    <property type="nucleotide sequence ID" value="NZ_JAYGHX010000001.1"/>
</dbReference>
<keyword evidence="1" id="KW-1133">Transmembrane helix</keyword>
<dbReference type="InterPro" id="IPR005134">
    <property type="entry name" value="UPF0114"/>
</dbReference>
<feature type="transmembrane region" description="Helical" evidence="1">
    <location>
        <begin position="65"/>
        <end position="84"/>
    </location>
</feature>
<comment type="caution">
    <text evidence="2">The sequence shown here is derived from an EMBL/GenBank/DDBJ whole genome shotgun (WGS) entry which is preliminary data.</text>
</comment>
<dbReference type="Pfam" id="PF03350">
    <property type="entry name" value="UPF0114"/>
    <property type="match status" value="1"/>
</dbReference>